<protein>
    <submittedName>
        <fullName evidence="2">Uncharacterized protein</fullName>
    </submittedName>
</protein>
<dbReference type="GeneID" id="18910087"/>
<dbReference type="RefSeq" id="XP_007393456.1">
    <property type="nucleotide sequence ID" value="XM_007393394.1"/>
</dbReference>
<name>K5WGA1_PHACS</name>
<evidence type="ECO:0000313" key="2">
    <source>
        <dbReference type="EMBL" id="EKM58129.1"/>
    </source>
</evidence>
<dbReference type="InParanoid" id="K5WGA1"/>
<feature type="compositionally biased region" description="Basic and acidic residues" evidence="1">
    <location>
        <begin position="71"/>
        <end position="84"/>
    </location>
</feature>
<feature type="compositionally biased region" description="Basic and acidic residues" evidence="1">
    <location>
        <begin position="92"/>
        <end position="110"/>
    </location>
</feature>
<dbReference type="AlphaFoldDB" id="K5WGA1"/>
<reference evidence="2 3" key="1">
    <citation type="journal article" date="2012" name="BMC Genomics">
        <title>Comparative genomics of the white-rot fungi, Phanerochaete carnosa and P. chrysosporium, to elucidate the genetic basis of the distinct wood types they colonize.</title>
        <authorList>
            <person name="Suzuki H."/>
            <person name="MacDonald J."/>
            <person name="Syed K."/>
            <person name="Salamov A."/>
            <person name="Hori C."/>
            <person name="Aerts A."/>
            <person name="Henrissat B."/>
            <person name="Wiebenga A."/>
            <person name="vanKuyk P.A."/>
            <person name="Barry K."/>
            <person name="Lindquist E."/>
            <person name="LaButti K."/>
            <person name="Lapidus A."/>
            <person name="Lucas S."/>
            <person name="Coutinho P."/>
            <person name="Gong Y."/>
            <person name="Samejima M."/>
            <person name="Mahadevan R."/>
            <person name="Abou-Zaid M."/>
            <person name="de Vries R.P."/>
            <person name="Igarashi K."/>
            <person name="Yadav J.S."/>
            <person name="Grigoriev I.V."/>
            <person name="Master E.R."/>
        </authorList>
    </citation>
    <scope>NUCLEOTIDE SEQUENCE [LARGE SCALE GENOMIC DNA]</scope>
    <source>
        <strain evidence="2 3">HHB-10118-sp</strain>
    </source>
</reference>
<dbReference type="KEGG" id="pco:PHACADRAFT_182510"/>
<keyword evidence="3" id="KW-1185">Reference proteome</keyword>
<dbReference type="HOGENOM" id="CLU_1993422_0_0_1"/>
<dbReference type="EMBL" id="JH930470">
    <property type="protein sequence ID" value="EKM58129.1"/>
    <property type="molecule type" value="Genomic_DNA"/>
</dbReference>
<feature type="region of interest" description="Disordered" evidence="1">
    <location>
        <begin position="68"/>
        <end position="125"/>
    </location>
</feature>
<evidence type="ECO:0000256" key="1">
    <source>
        <dbReference type="SAM" id="MobiDB-lite"/>
    </source>
</evidence>
<organism evidence="2 3">
    <name type="scientific">Phanerochaete carnosa (strain HHB-10118-sp)</name>
    <name type="common">White-rot fungus</name>
    <name type="synonym">Peniophora carnosa</name>
    <dbReference type="NCBI Taxonomy" id="650164"/>
    <lineage>
        <taxon>Eukaryota</taxon>
        <taxon>Fungi</taxon>
        <taxon>Dikarya</taxon>
        <taxon>Basidiomycota</taxon>
        <taxon>Agaricomycotina</taxon>
        <taxon>Agaricomycetes</taxon>
        <taxon>Polyporales</taxon>
        <taxon>Phanerochaetaceae</taxon>
        <taxon>Phanerochaete</taxon>
    </lineage>
</organism>
<dbReference type="Proteomes" id="UP000008370">
    <property type="component" value="Unassembled WGS sequence"/>
</dbReference>
<accession>K5WGA1</accession>
<sequence>MDRRRRAAYIGYDVPAVLLEVAVLAVPHVKRAWRDGWDAGEEVLDGAEGVQEGAIARMIPVTVLEIGRGAEGGKDPRNGKHSMAELDDSAYDEEKNNREGEEEEIVHRDGGGTVVDCAAGRKGGS</sequence>
<gene>
    <name evidence="2" type="ORF">PHACADRAFT_182510</name>
</gene>
<evidence type="ECO:0000313" key="3">
    <source>
        <dbReference type="Proteomes" id="UP000008370"/>
    </source>
</evidence>
<proteinExistence type="predicted"/>